<dbReference type="Pfam" id="PF18705">
    <property type="entry name" value="DUF5643"/>
    <property type="match status" value="1"/>
</dbReference>
<dbReference type="Pfam" id="PF13786">
    <property type="entry name" value="DUF4179"/>
    <property type="match status" value="1"/>
</dbReference>
<dbReference type="Proteomes" id="UP000321555">
    <property type="component" value="Chromosome"/>
</dbReference>
<accession>A0A5B8ZCH6</accession>
<proteinExistence type="predicted"/>
<keyword evidence="1" id="KW-0812">Transmembrane</keyword>
<dbReference type="STRING" id="1742359.GCA_001439625_01087"/>
<evidence type="ECO:0000313" key="5">
    <source>
        <dbReference type="Proteomes" id="UP000321555"/>
    </source>
</evidence>
<dbReference type="KEGG" id="bda:FSZ17_01365"/>
<dbReference type="OrthoDB" id="2541898at2"/>
<evidence type="ECO:0000259" key="3">
    <source>
        <dbReference type="Pfam" id="PF18705"/>
    </source>
</evidence>
<sequence length="463" mass="53823">MNRDKKVRNSELFEEVSFNEDDRHQVHIVLKERKVRRNVFGKGKRALVPVIIGIMILCAGIYLPSNPVLALSKLPFFESIFQFFGDSGLKDATKENKQNVQHQKSEDGMSMEIQEAVYDGKRLSISYVIKSEKPIKNYTSRMVNFYIPFDGFQKGGFMSNDQFKQVSDHEVIGYSTFTYTGSEMPDDIMVDFLYRGTTDYTSDKQKEFKFLFEVPVKKTTKIDTVVFNKKKSFEEEELKLKQISLSPISTVISLQYKAPYQNNPDDVAMSIRLLDQDNRVIKEVPDGIGWFGTQIKENNRWYTLEETNELFEPLDKEIKEIKIQLFNNQNQEDILANTKVKLIALPEAKNQLLNLGERGTMKITDIKQEEDSAVIRYEYKSSFAFYQNFSPLVLKSADGNWHHGIEMERKYLGNETYMVEEIFLDLPKEKLEVRYLQQKAPELIEELEIQVSSDEIKKGIKVQ</sequence>
<protein>
    <submittedName>
        <fullName evidence="4">DUF4179 domain-containing protein</fullName>
    </submittedName>
</protein>
<dbReference type="InterPro" id="IPR040680">
    <property type="entry name" value="DUF5643"/>
</dbReference>
<reference evidence="5" key="1">
    <citation type="submission" date="2019-08" db="EMBL/GenBank/DDBJ databases">
        <authorList>
            <person name="Zheng X."/>
        </authorList>
    </citation>
    <scope>NUCLEOTIDE SEQUENCE [LARGE SCALE GENOMIC DNA]</scope>
    <source>
        <strain evidence="5">FJAT-25496</strain>
    </source>
</reference>
<keyword evidence="1" id="KW-1133">Transmembrane helix</keyword>
<feature type="domain" description="DUF5643" evidence="3">
    <location>
        <begin position="224"/>
        <end position="331"/>
    </location>
</feature>
<feature type="domain" description="DUF4179" evidence="2">
    <location>
        <begin position="51"/>
        <end position="131"/>
    </location>
</feature>
<keyword evidence="5" id="KW-1185">Reference proteome</keyword>
<organism evidence="4 5">
    <name type="scientific">Cytobacillus dafuensis</name>
    <name type="common">Bacillus dafuensis</name>
    <dbReference type="NCBI Taxonomy" id="1742359"/>
    <lineage>
        <taxon>Bacteria</taxon>
        <taxon>Bacillati</taxon>
        <taxon>Bacillota</taxon>
        <taxon>Bacilli</taxon>
        <taxon>Bacillales</taxon>
        <taxon>Bacillaceae</taxon>
        <taxon>Cytobacillus</taxon>
    </lineage>
</organism>
<feature type="transmembrane region" description="Helical" evidence="1">
    <location>
        <begin position="46"/>
        <end position="63"/>
    </location>
</feature>
<keyword evidence="1" id="KW-0472">Membrane</keyword>
<evidence type="ECO:0000256" key="1">
    <source>
        <dbReference type="SAM" id="Phobius"/>
    </source>
</evidence>
<dbReference type="Gene3D" id="2.60.40.1630">
    <property type="entry name" value="bacillus anthracis domain"/>
    <property type="match status" value="1"/>
</dbReference>
<dbReference type="AlphaFoldDB" id="A0A5B8ZCH6"/>
<evidence type="ECO:0000313" key="4">
    <source>
        <dbReference type="EMBL" id="QED49963.1"/>
    </source>
</evidence>
<name>A0A5B8ZCH6_CYTDA</name>
<evidence type="ECO:0000259" key="2">
    <source>
        <dbReference type="Pfam" id="PF13786"/>
    </source>
</evidence>
<gene>
    <name evidence="4" type="ORF">FSZ17_01365</name>
</gene>
<dbReference type="EMBL" id="CP042593">
    <property type="protein sequence ID" value="QED49963.1"/>
    <property type="molecule type" value="Genomic_DNA"/>
</dbReference>
<dbReference type="InterPro" id="IPR025436">
    <property type="entry name" value="DUF4179"/>
</dbReference>